<evidence type="ECO:0000313" key="1">
    <source>
        <dbReference type="EMBL" id="SVD87308.1"/>
    </source>
</evidence>
<reference evidence="1" key="1">
    <citation type="submission" date="2018-05" db="EMBL/GenBank/DDBJ databases">
        <authorList>
            <person name="Lanie J.A."/>
            <person name="Ng W.-L."/>
            <person name="Kazmierczak K.M."/>
            <person name="Andrzejewski T.M."/>
            <person name="Davidsen T.M."/>
            <person name="Wayne K.J."/>
            <person name="Tettelin H."/>
            <person name="Glass J.I."/>
            <person name="Rusch D."/>
            <person name="Podicherti R."/>
            <person name="Tsui H.-C.T."/>
            <person name="Winkler M.E."/>
        </authorList>
    </citation>
    <scope>NUCLEOTIDE SEQUENCE</scope>
</reference>
<organism evidence="1">
    <name type="scientific">marine metagenome</name>
    <dbReference type="NCBI Taxonomy" id="408172"/>
    <lineage>
        <taxon>unclassified sequences</taxon>
        <taxon>metagenomes</taxon>
        <taxon>ecological metagenomes</taxon>
    </lineage>
</organism>
<feature type="non-terminal residue" evidence="1">
    <location>
        <position position="1"/>
    </location>
</feature>
<proteinExistence type="predicted"/>
<gene>
    <name evidence="1" type="ORF">METZ01_LOCUS440162</name>
</gene>
<dbReference type="EMBL" id="UINC01178897">
    <property type="protein sequence ID" value="SVD87308.1"/>
    <property type="molecule type" value="Genomic_DNA"/>
</dbReference>
<name>A0A382YXS6_9ZZZZ</name>
<protein>
    <submittedName>
        <fullName evidence="1">Uncharacterized protein</fullName>
    </submittedName>
</protein>
<dbReference type="AlphaFoldDB" id="A0A382YXS6"/>
<accession>A0A382YXS6</accession>
<sequence length="261" mass="27406">EGVTSSTILRKRSMIEEQEELVMISKLPKGAVKTLKAVELNNKIDTTLTIRRQQTIQLAGSKGSITLPEGETFVSFNEDDYMISVVAQASTESSLNRKFAPGQMLKPKESGTGTLFEKSAQTITFTIAGATDETVSIIYTAQIATANEKTKTLQPMSTLAISEAGGSTTSGGVYGTNYKDEDICLNKADIFKVRGVYMSANTSDAAVAPTMTYSSASGANIATAEIFQAGEKITGSNGSIARIISGGSAGSATATASFAYL</sequence>
<feature type="non-terminal residue" evidence="1">
    <location>
        <position position="261"/>
    </location>
</feature>